<dbReference type="Pfam" id="PF12872">
    <property type="entry name" value="OST-HTH"/>
    <property type="match status" value="1"/>
</dbReference>
<dbReference type="EMBL" id="CP002353">
    <property type="protein sequence ID" value="ADV62743.1"/>
    <property type="molecule type" value="Genomic_DNA"/>
</dbReference>
<dbReference type="GO" id="GO:0004540">
    <property type="term" value="F:RNA nuclease activity"/>
    <property type="evidence" value="ECO:0007669"/>
    <property type="project" value="InterPro"/>
</dbReference>
<dbReference type="InterPro" id="IPR041966">
    <property type="entry name" value="LOTUS-like"/>
</dbReference>
<dbReference type="eggNOG" id="COG1432">
    <property type="taxonomic scope" value="Bacteria"/>
</dbReference>
<proteinExistence type="predicted"/>
<feature type="compositionally biased region" description="Basic residues" evidence="1">
    <location>
        <begin position="285"/>
        <end position="294"/>
    </location>
</feature>
<reference evidence="3 4" key="2">
    <citation type="journal article" date="2011" name="Stand. Genomic Sci.">
        <title>Complete genome sequence of Isosphaera pallida type strain (IS1B).</title>
        <authorList>
            <consortium name="US DOE Joint Genome Institute (JGI-PGF)"/>
            <person name="Goker M."/>
            <person name="Cleland D."/>
            <person name="Saunders E."/>
            <person name="Lapidus A."/>
            <person name="Nolan M."/>
            <person name="Lucas S."/>
            <person name="Hammon N."/>
            <person name="Deshpande S."/>
            <person name="Cheng J.F."/>
            <person name="Tapia R."/>
            <person name="Han C."/>
            <person name="Goodwin L."/>
            <person name="Pitluck S."/>
            <person name="Liolios K."/>
            <person name="Pagani I."/>
            <person name="Ivanova N."/>
            <person name="Mavromatis K."/>
            <person name="Pati A."/>
            <person name="Chen A."/>
            <person name="Palaniappan K."/>
            <person name="Land M."/>
            <person name="Hauser L."/>
            <person name="Chang Y.J."/>
            <person name="Jeffries C.D."/>
            <person name="Detter J.C."/>
            <person name="Beck B."/>
            <person name="Woyke T."/>
            <person name="Bristow J."/>
            <person name="Eisen J.A."/>
            <person name="Markowitz V."/>
            <person name="Hugenholtz P."/>
            <person name="Kyrpides N.C."/>
            <person name="Klenk H.P."/>
        </authorList>
    </citation>
    <scope>NUCLEOTIDE SEQUENCE [LARGE SCALE GENOMIC DNA]</scope>
    <source>
        <strain evidence="4">ATCC 43644 / DSM 9630 / IS1B</strain>
    </source>
</reference>
<dbReference type="Proteomes" id="UP000008631">
    <property type="component" value="Chromosome"/>
</dbReference>
<dbReference type="RefSeq" id="WP_013565031.1">
    <property type="nucleotide sequence ID" value="NC_014962.1"/>
</dbReference>
<dbReference type="InterPro" id="IPR021139">
    <property type="entry name" value="NYN"/>
</dbReference>
<gene>
    <name evidence="3" type="ordered locus">Isop_2164</name>
</gene>
<dbReference type="InParanoid" id="E8R4Y6"/>
<dbReference type="HOGENOM" id="CLU_034061_1_1_0"/>
<organism evidence="3 4">
    <name type="scientific">Isosphaera pallida (strain ATCC 43644 / DSM 9630 / IS1B)</name>
    <dbReference type="NCBI Taxonomy" id="575540"/>
    <lineage>
        <taxon>Bacteria</taxon>
        <taxon>Pseudomonadati</taxon>
        <taxon>Planctomycetota</taxon>
        <taxon>Planctomycetia</taxon>
        <taxon>Isosphaerales</taxon>
        <taxon>Isosphaeraceae</taxon>
        <taxon>Isosphaera</taxon>
    </lineage>
</organism>
<dbReference type="Gene3D" id="3.40.50.1010">
    <property type="entry name" value="5'-nuclease"/>
    <property type="match status" value="1"/>
</dbReference>
<dbReference type="CDD" id="cd10146">
    <property type="entry name" value="LabA_like_C"/>
    <property type="match status" value="1"/>
</dbReference>
<evidence type="ECO:0000256" key="1">
    <source>
        <dbReference type="SAM" id="MobiDB-lite"/>
    </source>
</evidence>
<keyword evidence="4" id="KW-1185">Reference proteome</keyword>
<dbReference type="PANTHER" id="PTHR35811">
    <property type="entry name" value="SLR1870 PROTEIN"/>
    <property type="match status" value="1"/>
</dbReference>
<evidence type="ECO:0000259" key="2">
    <source>
        <dbReference type="PROSITE" id="PS51644"/>
    </source>
</evidence>
<name>E8R4Y6_ISOPI</name>
<sequence>MTKPEHDRNLAVFVDLENLAMGFQNQKKARFEIHKVLERLVEKGKLIVKKAYADWNRYQAYTAPFHEAAIELIEIPRRSQTGKNSADIRLVVDAMDLAWSKPHVDTFVIVSGDSDFSPLVSKLKENGKHVIGLGMKGSTSELLRDNCDEFIYYEDLERQEQDEQLVTELFADLPERKREAFILLIEACAALRRENHEVLYASMIKDTMKRKKPSFDESYYGYRSFTHLLEDADDNSVVDIERNPRSGTYMVTRFGPLEEGQGKSTRLTRTRAVADATADAASISPHRRGGRSPR</sequence>
<evidence type="ECO:0000313" key="3">
    <source>
        <dbReference type="EMBL" id="ADV62743.1"/>
    </source>
</evidence>
<feature type="domain" description="HTH OST-type" evidence="2">
    <location>
        <begin position="177"/>
        <end position="255"/>
    </location>
</feature>
<dbReference type="InterPro" id="IPR025605">
    <property type="entry name" value="OST-HTH/LOTUS_dom"/>
</dbReference>
<reference key="1">
    <citation type="submission" date="2010-11" db="EMBL/GenBank/DDBJ databases">
        <title>The complete sequence of chromosome of Isophaera pallida ATCC 43644.</title>
        <authorList>
            <consortium name="US DOE Joint Genome Institute (JGI-PGF)"/>
            <person name="Lucas S."/>
            <person name="Copeland A."/>
            <person name="Lapidus A."/>
            <person name="Bruce D."/>
            <person name="Goodwin L."/>
            <person name="Pitluck S."/>
            <person name="Kyrpides N."/>
            <person name="Mavromatis K."/>
            <person name="Pagani I."/>
            <person name="Ivanova N."/>
            <person name="Saunders E."/>
            <person name="Brettin T."/>
            <person name="Detter J.C."/>
            <person name="Han C."/>
            <person name="Tapia R."/>
            <person name="Land M."/>
            <person name="Hauser L."/>
            <person name="Markowitz V."/>
            <person name="Cheng J.-F."/>
            <person name="Hugenholtz P."/>
            <person name="Woyke T."/>
            <person name="Wu D."/>
            <person name="Eisen J.A."/>
        </authorList>
    </citation>
    <scope>NUCLEOTIDE SEQUENCE</scope>
    <source>
        <strain>ATCC 43644</strain>
    </source>
</reference>
<dbReference type="CDD" id="cd11297">
    <property type="entry name" value="PIN_LabA-like_N_1"/>
    <property type="match status" value="1"/>
</dbReference>
<protein>
    <recommendedName>
        <fullName evidence="2">HTH OST-type domain-containing protein</fullName>
    </recommendedName>
</protein>
<dbReference type="Gene3D" id="3.30.420.610">
    <property type="entry name" value="LOTUS domain-like"/>
    <property type="match status" value="1"/>
</dbReference>
<dbReference type="PANTHER" id="PTHR35811:SF1">
    <property type="entry name" value="HTH OST-TYPE DOMAIN-CONTAINING PROTEIN"/>
    <property type="match status" value="1"/>
</dbReference>
<dbReference type="OrthoDB" id="9783963at2"/>
<dbReference type="KEGG" id="ipa:Isop_2164"/>
<dbReference type="AlphaFoldDB" id="E8R4Y6"/>
<dbReference type="Pfam" id="PF01936">
    <property type="entry name" value="NYN"/>
    <property type="match status" value="1"/>
</dbReference>
<accession>E8R4Y6</accession>
<dbReference type="PROSITE" id="PS51644">
    <property type="entry name" value="HTH_OST"/>
    <property type="match status" value="1"/>
</dbReference>
<feature type="region of interest" description="Disordered" evidence="1">
    <location>
        <begin position="274"/>
        <end position="294"/>
    </location>
</feature>
<evidence type="ECO:0000313" key="4">
    <source>
        <dbReference type="Proteomes" id="UP000008631"/>
    </source>
</evidence>